<dbReference type="EMBL" id="ACCR02000003">
    <property type="protein sequence ID" value="EFI84042.1"/>
    <property type="molecule type" value="Genomic_DNA"/>
</dbReference>
<dbReference type="HOGENOM" id="CLU_1080960_0_0_9"/>
<organism evidence="1 2">
    <name type="scientific">Listeria grayi DSM 20601</name>
    <dbReference type="NCBI Taxonomy" id="525367"/>
    <lineage>
        <taxon>Bacteria</taxon>
        <taxon>Bacillati</taxon>
        <taxon>Bacillota</taxon>
        <taxon>Bacilli</taxon>
        <taxon>Bacillales</taxon>
        <taxon>Listeriaceae</taxon>
        <taxon>Listeria</taxon>
    </lineage>
</organism>
<keyword evidence="2" id="KW-1185">Reference proteome</keyword>
<reference evidence="1" key="1">
    <citation type="submission" date="2010-06" db="EMBL/GenBank/DDBJ databases">
        <authorList>
            <person name="Muzny D."/>
            <person name="Qin X."/>
            <person name="Buhay C."/>
            <person name="Dugan-Rocha S."/>
            <person name="Ding Y."/>
            <person name="Chen G."/>
            <person name="Hawes A."/>
            <person name="Holder M."/>
            <person name="Jhangiani S."/>
            <person name="Johnson A."/>
            <person name="Khan Z."/>
            <person name="Li Z."/>
            <person name="Liu W."/>
            <person name="Liu X."/>
            <person name="Perez L."/>
            <person name="Shen H."/>
            <person name="Wang Q."/>
            <person name="Watt J."/>
            <person name="Xi L."/>
            <person name="Xin Y."/>
            <person name="Zhou J."/>
            <person name="Deng J."/>
            <person name="Jiang H."/>
            <person name="Liu Y."/>
            <person name="Qu J."/>
            <person name="Song X.-Z."/>
            <person name="Zhang L."/>
            <person name="Villasana D."/>
            <person name="Johnson A."/>
            <person name="Liu J."/>
            <person name="Liyanage D."/>
            <person name="Lorensuhewa L."/>
            <person name="Robinson T."/>
            <person name="Song A."/>
            <person name="Song B.-B."/>
            <person name="Dinh H."/>
            <person name="Thornton R."/>
            <person name="Coyle M."/>
            <person name="Francisco L."/>
            <person name="Jackson L."/>
            <person name="Javaid M."/>
            <person name="Korchina V."/>
            <person name="Kovar C."/>
            <person name="Mata R."/>
            <person name="Mathew T."/>
            <person name="Ngo R."/>
            <person name="Nguyen L."/>
            <person name="Nguyen N."/>
            <person name="Okwuonu G."/>
            <person name="Ongeri F."/>
            <person name="Pham C."/>
            <person name="Simmons D."/>
            <person name="Wilczek-Boney K."/>
            <person name="Hale W."/>
            <person name="Jakkamsetti A."/>
            <person name="Pham P."/>
            <person name="Ruth R."/>
            <person name="San Lucas F."/>
            <person name="Warren J."/>
            <person name="Zhang J."/>
            <person name="Zhao Z."/>
            <person name="Zhou C."/>
            <person name="Zhu D."/>
            <person name="Lee S."/>
            <person name="Bess C."/>
            <person name="Blankenburg K."/>
            <person name="Forbes L."/>
            <person name="Fu Q."/>
            <person name="Gubbala S."/>
            <person name="Hirani K."/>
            <person name="Jayaseelan J.C."/>
            <person name="Lara F."/>
            <person name="Munidasa M."/>
            <person name="Palculict T."/>
            <person name="Patil S."/>
            <person name="Pu L.-L."/>
            <person name="Saada N."/>
            <person name="Tang L."/>
            <person name="Weissenberger G."/>
            <person name="Zhu Y."/>
            <person name="Hemphill L."/>
            <person name="Shang Y."/>
            <person name="Youmans B."/>
            <person name="Ayvaz T."/>
            <person name="Ross M."/>
            <person name="Santibanez J."/>
            <person name="Aqrawi P."/>
            <person name="Gross S."/>
            <person name="Joshi V."/>
            <person name="Fowler G."/>
            <person name="Nazareth L."/>
            <person name="Reid J."/>
            <person name="Worley K."/>
            <person name="Petrosino J."/>
            <person name="Highlander S."/>
            <person name="Gibbs R."/>
        </authorList>
    </citation>
    <scope>NUCLEOTIDE SEQUENCE [LARGE SCALE GENOMIC DNA]</scope>
    <source>
        <strain evidence="1">DSM 20601</strain>
    </source>
</reference>
<gene>
    <name evidence="1" type="ORF">HMPREF0556_10595</name>
</gene>
<evidence type="ECO:0000313" key="2">
    <source>
        <dbReference type="Proteomes" id="UP000010119"/>
    </source>
</evidence>
<dbReference type="PROSITE" id="PS51257">
    <property type="entry name" value="PROKAR_LIPOPROTEIN"/>
    <property type="match status" value="1"/>
</dbReference>
<comment type="caution">
    <text evidence="1">The sequence shown here is derived from an EMBL/GenBank/DDBJ whole genome shotgun (WGS) entry which is preliminary data.</text>
</comment>
<evidence type="ECO:0000313" key="1">
    <source>
        <dbReference type="EMBL" id="EFI84042.1"/>
    </source>
</evidence>
<sequence>MAFKKGGRKMKKIGWVLLVVVGLLVLSGCKEAAESPPKERPKTLTKQDVIEIVRKSEDNVTYIKQQAGAEVKVTGGVVGASPQTNNSEVAGEMTYKDGVLKELLSNVKQGSREVETYAAGEKIYIRSSGGTWQDISGNGTLQTETTYIPAVDMFTNTADDFKMKKQGNDYVFTFTGTGEKLFEKIRSFYNLRLASIPPSESKLVLTYTVDAKKKYLKQVTQKVTAEKSGQRVEMAIHADFMNYNEKTSLPAPTDINL</sequence>
<protein>
    <recommendedName>
        <fullName evidence="3">Lipoprotein</fullName>
    </recommendedName>
</protein>
<dbReference type="AlphaFoldDB" id="D7UWF8"/>
<proteinExistence type="predicted"/>
<dbReference type="Pfam" id="PF20316">
    <property type="entry name" value="DUF6612"/>
    <property type="match status" value="1"/>
</dbReference>
<dbReference type="InterPro" id="IPR046720">
    <property type="entry name" value="DUF6612"/>
</dbReference>
<dbReference type="STRING" id="525367.HMPREF0556_10595"/>
<dbReference type="Proteomes" id="UP000010119">
    <property type="component" value="Unassembled WGS sequence"/>
</dbReference>
<evidence type="ECO:0008006" key="3">
    <source>
        <dbReference type="Google" id="ProtNLM"/>
    </source>
</evidence>
<name>D7UWF8_LISGR</name>
<accession>D7UWF8</accession>